<keyword evidence="1" id="KW-0472">Membrane</keyword>
<keyword evidence="1" id="KW-0812">Transmembrane</keyword>
<evidence type="ECO:0000313" key="3">
    <source>
        <dbReference type="Proteomes" id="UP001364764"/>
    </source>
</evidence>
<proteinExistence type="predicted"/>
<dbReference type="EMBL" id="CP145892">
    <property type="protein sequence ID" value="WWP22122.1"/>
    <property type="molecule type" value="Genomic_DNA"/>
</dbReference>
<evidence type="ECO:0000313" key="2">
    <source>
        <dbReference type="EMBL" id="WWP22122.1"/>
    </source>
</evidence>
<feature type="transmembrane region" description="Helical" evidence="1">
    <location>
        <begin position="69"/>
        <end position="88"/>
    </location>
</feature>
<keyword evidence="1" id="KW-1133">Transmembrane helix</keyword>
<evidence type="ECO:0000256" key="1">
    <source>
        <dbReference type="SAM" id="Phobius"/>
    </source>
</evidence>
<name>A0ABD8AX11_PAEAM</name>
<dbReference type="GeneID" id="93475421"/>
<organism evidence="2 3">
    <name type="scientific">Paenibacillus amylolyticus</name>
    <dbReference type="NCBI Taxonomy" id="1451"/>
    <lineage>
        <taxon>Bacteria</taxon>
        <taxon>Bacillati</taxon>
        <taxon>Bacillota</taxon>
        <taxon>Bacilli</taxon>
        <taxon>Bacillales</taxon>
        <taxon>Paenibacillaceae</taxon>
        <taxon>Paenibacillus</taxon>
    </lineage>
</organism>
<dbReference type="AlphaFoldDB" id="A0ABD8AX11"/>
<sequence>MNMEGIEMEWTTSTFGYLSTPVFVVGIACYFFPDFLYKIFVLMRYRKIKPNYEFEDNPPNSDIPKHIEIILKVLGTIMVILGMIWFWFSEEFYNILF</sequence>
<reference evidence="2 3" key="1">
    <citation type="submission" date="2024-02" db="EMBL/GenBank/DDBJ databases">
        <title>Complete sequences of two Paenibacillus sp. strains and one Lysinibacillus strain isolated from the environment on STAA medium highlight biotechnological potential.</title>
        <authorList>
            <person name="Attere S.A."/>
            <person name="Piche L.C."/>
            <person name="Intertaglia L."/>
            <person name="Lami R."/>
            <person name="Charette S.J."/>
            <person name="Vincent A.T."/>
        </authorList>
    </citation>
    <scope>NUCLEOTIDE SEQUENCE [LARGE SCALE GENOMIC DNA]</scope>
    <source>
        <strain evidence="2 3">Y5S-7</strain>
    </source>
</reference>
<gene>
    <name evidence="2" type="ORF">V6668_08110</name>
</gene>
<dbReference type="RefSeq" id="WP_143781019.1">
    <property type="nucleotide sequence ID" value="NZ_CP145892.1"/>
</dbReference>
<dbReference type="Proteomes" id="UP001364764">
    <property type="component" value="Chromosome"/>
</dbReference>
<accession>A0ABD8AX11</accession>
<protein>
    <submittedName>
        <fullName evidence="2">Uncharacterized protein</fullName>
    </submittedName>
</protein>
<feature type="transmembrane region" description="Helical" evidence="1">
    <location>
        <begin position="15"/>
        <end position="37"/>
    </location>
</feature>